<dbReference type="InterPro" id="IPR000555">
    <property type="entry name" value="JAMM/MPN+_dom"/>
</dbReference>
<evidence type="ECO:0000256" key="7">
    <source>
        <dbReference type="ARBA" id="ARBA00022833"/>
    </source>
</evidence>
<dbReference type="InterPro" id="IPR044098">
    <property type="entry name" value="STAMBP/STALP-like_MPN"/>
</dbReference>
<proteinExistence type="inferred from homology"/>
<dbReference type="GO" id="GO:0061578">
    <property type="term" value="F:K63-linked deubiquitinase activity"/>
    <property type="evidence" value="ECO:0007669"/>
    <property type="project" value="InterPro"/>
</dbReference>
<evidence type="ECO:0000313" key="11">
    <source>
        <dbReference type="EMBL" id="KAJ9550342.1"/>
    </source>
</evidence>
<evidence type="ECO:0000256" key="6">
    <source>
        <dbReference type="ARBA" id="ARBA00022801"/>
    </source>
</evidence>
<evidence type="ECO:0000256" key="4">
    <source>
        <dbReference type="ARBA" id="ARBA00022723"/>
    </source>
</evidence>
<keyword evidence="12" id="KW-1185">Reference proteome</keyword>
<dbReference type="Gene3D" id="3.40.140.10">
    <property type="entry name" value="Cytidine Deaminase, domain 2"/>
    <property type="match status" value="1"/>
</dbReference>
<dbReference type="SMART" id="SM00232">
    <property type="entry name" value="JAB_MPN"/>
    <property type="match status" value="1"/>
</dbReference>
<dbReference type="InterPro" id="IPR015063">
    <property type="entry name" value="USP8_dimer"/>
</dbReference>
<comment type="cofactor">
    <cofactor evidence="1">
        <name>Zn(2+)</name>
        <dbReference type="ChEBI" id="CHEBI:29105"/>
    </cofactor>
</comment>
<dbReference type="PROSITE" id="PS50249">
    <property type="entry name" value="MPN"/>
    <property type="match status" value="1"/>
</dbReference>
<dbReference type="GO" id="GO:0070536">
    <property type="term" value="P:protein K63-linked deubiquitination"/>
    <property type="evidence" value="ECO:0007669"/>
    <property type="project" value="InterPro"/>
</dbReference>
<dbReference type="GO" id="GO:0005768">
    <property type="term" value="C:endosome"/>
    <property type="evidence" value="ECO:0007669"/>
    <property type="project" value="TreeGrafter"/>
</dbReference>
<keyword evidence="7" id="KW-0862">Zinc</keyword>
<keyword evidence="8" id="KW-0482">Metalloprotease</keyword>
<feature type="domain" description="MPN" evidence="10">
    <location>
        <begin position="384"/>
        <end position="515"/>
    </location>
</feature>
<feature type="compositionally biased region" description="Polar residues" evidence="9">
    <location>
        <begin position="114"/>
        <end position="123"/>
    </location>
</feature>
<protein>
    <recommendedName>
        <fullName evidence="10">MPN domain-containing protein</fullName>
    </recommendedName>
</protein>
<keyword evidence="3" id="KW-0645">Protease</keyword>
<dbReference type="GO" id="GO:0071108">
    <property type="term" value="P:protein K48-linked deubiquitination"/>
    <property type="evidence" value="ECO:0007669"/>
    <property type="project" value="TreeGrafter"/>
</dbReference>
<dbReference type="CDD" id="cd08066">
    <property type="entry name" value="MPN_AMSH_like"/>
    <property type="match status" value="1"/>
</dbReference>
<dbReference type="AlphaFoldDB" id="A0AA38W6D7"/>
<dbReference type="GO" id="GO:0046872">
    <property type="term" value="F:metal ion binding"/>
    <property type="evidence" value="ECO:0007669"/>
    <property type="project" value="UniProtKB-KW"/>
</dbReference>
<evidence type="ECO:0000256" key="2">
    <source>
        <dbReference type="ARBA" id="ARBA00010981"/>
    </source>
</evidence>
<evidence type="ECO:0000256" key="3">
    <source>
        <dbReference type="ARBA" id="ARBA00022670"/>
    </source>
</evidence>
<comment type="similarity">
    <text evidence="2">Belongs to the peptidase M67C family.</text>
</comment>
<dbReference type="Gene3D" id="1.20.58.80">
    <property type="entry name" value="Phosphotransferase system, lactose/cellobiose-type IIA subunit"/>
    <property type="match status" value="1"/>
</dbReference>
<evidence type="ECO:0000259" key="10">
    <source>
        <dbReference type="PROSITE" id="PS50249"/>
    </source>
</evidence>
<dbReference type="PANTHER" id="PTHR12947:SF19">
    <property type="entry name" value="AMSH-LIKE UBIQUITIN THIOESTERASE 1"/>
    <property type="match status" value="1"/>
</dbReference>
<gene>
    <name evidence="11" type="ORF">OSB04_014387</name>
</gene>
<keyword evidence="6" id="KW-0378">Hydrolase</keyword>
<dbReference type="FunFam" id="1.20.58.80:FF:000020">
    <property type="entry name" value="AMSH-like ubiquitin thioesterase 3"/>
    <property type="match status" value="1"/>
</dbReference>
<keyword evidence="5" id="KW-0833">Ubl conjugation pathway</keyword>
<evidence type="ECO:0000256" key="8">
    <source>
        <dbReference type="ARBA" id="ARBA00023049"/>
    </source>
</evidence>
<dbReference type="Pfam" id="PF01398">
    <property type="entry name" value="JAB"/>
    <property type="match status" value="1"/>
</dbReference>
<dbReference type="GO" id="GO:0016020">
    <property type="term" value="C:membrane"/>
    <property type="evidence" value="ECO:0007669"/>
    <property type="project" value="TreeGrafter"/>
</dbReference>
<name>A0AA38W6D7_9ASTR</name>
<dbReference type="PANTHER" id="PTHR12947">
    <property type="entry name" value="AMSH-LIKE PROTEASE"/>
    <property type="match status" value="1"/>
</dbReference>
<reference evidence="11" key="1">
    <citation type="submission" date="2023-03" db="EMBL/GenBank/DDBJ databases">
        <title>Chromosome-scale reference genome and RAD-based genetic map of yellow starthistle (Centaurea solstitialis) reveal putative structural variation and QTLs associated with invader traits.</title>
        <authorList>
            <person name="Reatini B."/>
            <person name="Cang F.A."/>
            <person name="Jiang Q."/>
            <person name="Mckibben M.T.W."/>
            <person name="Barker M.S."/>
            <person name="Rieseberg L.H."/>
            <person name="Dlugosch K.M."/>
        </authorList>
    </citation>
    <scope>NUCLEOTIDE SEQUENCE</scope>
    <source>
        <strain evidence="11">CAN-66</strain>
        <tissue evidence="11">Leaf</tissue>
    </source>
</reference>
<dbReference type="Proteomes" id="UP001172457">
    <property type="component" value="Chromosome 4"/>
</dbReference>
<dbReference type="Pfam" id="PF08969">
    <property type="entry name" value="USP8_dimer"/>
    <property type="match status" value="1"/>
</dbReference>
<dbReference type="SUPFAM" id="SSF102712">
    <property type="entry name" value="JAB1/MPN domain"/>
    <property type="match status" value="1"/>
</dbReference>
<feature type="region of interest" description="Disordered" evidence="9">
    <location>
        <begin position="112"/>
        <end position="136"/>
    </location>
</feature>
<evidence type="ECO:0000256" key="1">
    <source>
        <dbReference type="ARBA" id="ARBA00001947"/>
    </source>
</evidence>
<organism evidence="11 12">
    <name type="scientific">Centaurea solstitialis</name>
    <name type="common">yellow star-thistle</name>
    <dbReference type="NCBI Taxonomy" id="347529"/>
    <lineage>
        <taxon>Eukaryota</taxon>
        <taxon>Viridiplantae</taxon>
        <taxon>Streptophyta</taxon>
        <taxon>Embryophyta</taxon>
        <taxon>Tracheophyta</taxon>
        <taxon>Spermatophyta</taxon>
        <taxon>Magnoliopsida</taxon>
        <taxon>eudicotyledons</taxon>
        <taxon>Gunneridae</taxon>
        <taxon>Pentapetalae</taxon>
        <taxon>asterids</taxon>
        <taxon>campanulids</taxon>
        <taxon>Asterales</taxon>
        <taxon>Asteraceae</taxon>
        <taxon>Carduoideae</taxon>
        <taxon>Cardueae</taxon>
        <taxon>Centaureinae</taxon>
        <taxon>Centaurea</taxon>
    </lineage>
</organism>
<comment type="caution">
    <text evidence="11">The sequence shown here is derived from an EMBL/GenBank/DDBJ whole genome shotgun (WGS) entry which is preliminary data.</text>
</comment>
<evidence type="ECO:0000313" key="12">
    <source>
        <dbReference type="Proteomes" id="UP001172457"/>
    </source>
</evidence>
<keyword evidence="4" id="KW-0479">Metal-binding</keyword>
<accession>A0AA38W6D7</accession>
<dbReference type="GO" id="GO:0140492">
    <property type="term" value="F:metal-dependent deubiquitinase activity"/>
    <property type="evidence" value="ECO:0007669"/>
    <property type="project" value="InterPro"/>
</dbReference>
<sequence>MKSSSGTINVAASAQKINVDNRITLRYYYRIADNILRQAAIFRQEKNIIDLYVMLLRFSSLATETIPFHRDYRASLQRDKLSLKKKSLSALTELEELKPAVQQKLDDLSRKHAYQSNGWSHPPQQKLLESPKPTPERSLVRRQTSMNSYTIDKQAPQVNAHGYAYQDTRMQMNAQANPLEEQTRRLYLNIPRATEETLSRHSILGPNGLRGQWQAPSISTGVRYPTNIDLTPVEIPREKKLLLLEDGVSTEKITSNLEQEKSSLESINIPTNNNKPCVDEPGSLISFEDKLETPVQLDIIRQPSPPPVLAEVQDLLPTTLPEVKDTGPGSGNPTEGVVSPLELHVVRYSNFQFFISTFLILQRHYFAKCFFSYLVPAAENTNYGLSQSTKLMDHFMKLAKSNTNKSLETCGILAGSLKNRKFYVTALIIPKQEATSDSCQATHEEEIFEALDKRSLFTLGWIHTHPTQSCFMSSIDVHTHYAYQIMLPEAIAIVMAPKDSSRTHGIFRLTTPGGMGVIEIVLIGVSMHTMHLQTAAQFITMYRCLY</sequence>
<evidence type="ECO:0000256" key="5">
    <source>
        <dbReference type="ARBA" id="ARBA00022786"/>
    </source>
</evidence>
<dbReference type="InterPro" id="IPR037518">
    <property type="entry name" value="MPN"/>
</dbReference>
<evidence type="ECO:0000256" key="9">
    <source>
        <dbReference type="SAM" id="MobiDB-lite"/>
    </source>
</evidence>
<dbReference type="GO" id="GO:0006508">
    <property type="term" value="P:proteolysis"/>
    <property type="evidence" value="ECO:0007669"/>
    <property type="project" value="UniProtKB-KW"/>
</dbReference>
<dbReference type="EMBL" id="JARYMX010000004">
    <property type="protein sequence ID" value="KAJ9550342.1"/>
    <property type="molecule type" value="Genomic_DNA"/>
</dbReference>